<feature type="transmembrane region" description="Helical" evidence="1">
    <location>
        <begin position="116"/>
        <end position="136"/>
    </location>
</feature>
<name>A0A502EWF1_9FLAO</name>
<accession>A0A502EWF1</accession>
<dbReference type="AlphaFoldDB" id="A0A502EWF1"/>
<gene>
    <name evidence="2" type="ORF">EAH81_11205</name>
</gene>
<dbReference type="RefSeq" id="WP_140506898.1">
    <property type="nucleotide sequence ID" value="NZ_RCZH01000006.1"/>
</dbReference>
<dbReference type="Pfam" id="PF19851">
    <property type="entry name" value="DUF6326"/>
    <property type="match status" value="1"/>
</dbReference>
<evidence type="ECO:0000313" key="3">
    <source>
        <dbReference type="Proteomes" id="UP000319700"/>
    </source>
</evidence>
<dbReference type="EMBL" id="RCZH01000006">
    <property type="protein sequence ID" value="TPG40900.1"/>
    <property type="molecule type" value="Genomic_DNA"/>
</dbReference>
<dbReference type="InterPro" id="IPR046289">
    <property type="entry name" value="DUF6326"/>
</dbReference>
<feature type="transmembrane region" description="Helical" evidence="1">
    <location>
        <begin position="89"/>
        <end position="110"/>
    </location>
</feature>
<sequence>MDTKQNANGLKDFEVNIKIKLAFLWTSVTLCYLYGDYFELYVPNKTAGLVSRDNLLDNPVKLFMTAFLLAIPAVMVFFSILLEPKINRFLNIFFGLFFTLIMVLIAFTSLTPWKTFYVFLALLESAITILIVIFAWKWPKAV</sequence>
<protein>
    <submittedName>
        <fullName evidence="2">Uncharacterized protein</fullName>
    </submittedName>
</protein>
<dbReference type="OrthoDB" id="1551186at2"/>
<keyword evidence="1" id="KW-1133">Transmembrane helix</keyword>
<evidence type="ECO:0000256" key="1">
    <source>
        <dbReference type="SAM" id="Phobius"/>
    </source>
</evidence>
<keyword evidence="1" id="KW-0812">Transmembrane</keyword>
<organism evidence="2 3">
    <name type="scientific">Flavobacterium pectinovorum</name>
    <dbReference type="NCBI Taxonomy" id="29533"/>
    <lineage>
        <taxon>Bacteria</taxon>
        <taxon>Pseudomonadati</taxon>
        <taxon>Bacteroidota</taxon>
        <taxon>Flavobacteriia</taxon>
        <taxon>Flavobacteriales</taxon>
        <taxon>Flavobacteriaceae</taxon>
        <taxon>Flavobacterium</taxon>
    </lineage>
</organism>
<proteinExistence type="predicted"/>
<comment type="caution">
    <text evidence="2">The sequence shown here is derived from an EMBL/GenBank/DDBJ whole genome shotgun (WGS) entry which is preliminary data.</text>
</comment>
<feature type="transmembrane region" description="Helical" evidence="1">
    <location>
        <begin position="62"/>
        <end position="82"/>
    </location>
</feature>
<reference evidence="2 3" key="1">
    <citation type="journal article" date="2019" name="Environ. Microbiol.">
        <title>Species interactions and distinct microbial communities in high Arctic permafrost affected cryosols are associated with the CH4 and CO2 gas fluxes.</title>
        <authorList>
            <person name="Altshuler I."/>
            <person name="Hamel J."/>
            <person name="Turney S."/>
            <person name="Magnuson E."/>
            <person name="Levesque R."/>
            <person name="Greer C."/>
            <person name="Whyte L.G."/>
        </authorList>
    </citation>
    <scope>NUCLEOTIDE SEQUENCE [LARGE SCALE GENOMIC DNA]</scope>
    <source>
        <strain evidence="2 3">42</strain>
    </source>
</reference>
<evidence type="ECO:0000313" key="2">
    <source>
        <dbReference type="EMBL" id="TPG40900.1"/>
    </source>
</evidence>
<feature type="transmembrane region" description="Helical" evidence="1">
    <location>
        <begin position="21"/>
        <end position="42"/>
    </location>
</feature>
<keyword evidence="3" id="KW-1185">Reference proteome</keyword>
<dbReference type="Proteomes" id="UP000319700">
    <property type="component" value="Unassembled WGS sequence"/>
</dbReference>
<keyword evidence="1" id="KW-0472">Membrane</keyword>